<dbReference type="PANTHER" id="PTHR47114">
    <property type="match status" value="1"/>
</dbReference>
<evidence type="ECO:0000313" key="6">
    <source>
        <dbReference type="Proteomes" id="UP000332933"/>
    </source>
</evidence>
<dbReference type="AlphaFoldDB" id="A0A485LFM3"/>
<dbReference type="InterPro" id="IPR051071">
    <property type="entry name" value="LRR-bact_E3_ubiq_ligases"/>
</dbReference>
<protein>
    <submittedName>
        <fullName evidence="5">Aste57867_20728 protein</fullName>
    </submittedName>
</protein>
<sequence>MQVRFILTFAAIASAAESASHWAEYLALPNITSITTSYLNLPDHPRTLDVRYNGAQKTMKSFALPPDGLSLVGAILPEGLETFALEGIQLKSIPNEFKWPSTLKTLGLSSNHLSAFPKRLPRSIENLYLTDNQISKLPQTIDLPRLVNLHVGDNKLTTLPDGFSLPRTLEFLFLSNNQITCLPANSSWISQVRMGLYLDSNQIQDLPTDSIFPELTTVANNRITTLANLALPHSFDIGNNPLETVYRVTMSSKDSYWLTSASTLTTFVLEESVFQQVTKELVSAYYTLAWKSDNDSIAAVCELEQGTVRTLKGDNPSTSKINVCVVSPY</sequence>
<proteinExistence type="predicted"/>
<accession>A0A485LFM3</accession>
<dbReference type="PANTHER" id="PTHR47114:SF2">
    <property type="entry name" value="OLIGODENDROCYTE-MYELIN GLYCOPROTEIN"/>
    <property type="match status" value="1"/>
</dbReference>
<dbReference type="Gene3D" id="3.80.10.10">
    <property type="entry name" value="Ribonuclease Inhibitor"/>
    <property type="match status" value="1"/>
</dbReference>
<evidence type="ECO:0000313" key="4">
    <source>
        <dbReference type="EMBL" id="KAF0687537.1"/>
    </source>
</evidence>
<dbReference type="SMART" id="SM00369">
    <property type="entry name" value="LRR_TYP"/>
    <property type="match status" value="3"/>
</dbReference>
<dbReference type="SMART" id="SM00364">
    <property type="entry name" value="LRR_BAC"/>
    <property type="match status" value="4"/>
</dbReference>
<dbReference type="InterPro" id="IPR003591">
    <property type="entry name" value="Leu-rich_rpt_typical-subtyp"/>
</dbReference>
<keyword evidence="3" id="KW-0732">Signal</keyword>
<keyword evidence="2" id="KW-0677">Repeat</keyword>
<evidence type="ECO:0000313" key="5">
    <source>
        <dbReference type="EMBL" id="VFT97408.1"/>
    </source>
</evidence>
<feature type="chain" id="PRO_5036116486" evidence="3">
    <location>
        <begin position="19"/>
        <end position="329"/>
    </location>
</feature>
<dbReference type="OrthoDB" id="676979at2759"/>
<dbReference type="SUPFAM" id="SSF52058">
    <property type="entry name" value="L domain-like"/>
    <property type="match status" value="1"/>
</dbReference>
<feature type="signal peptide" evidence="3">
    <location>
        <begin position="1"/>
        <end position="18"/>
    </location>
</feature>
<dbReference type="EMBL" id="VJMH01006903">
    <property type="protein sequence ID" value="KAF0687537.1"/>
    <property type="molecule type" value="Genomic_DNA"/>
</dbReference>
<name>A0A485LFM3_9STRA</name>
<dbReference type="PROSITE" id="PS51450">
    <property type="entry name" value="LRR"/>
    <property type="match status" value="2"/>
</dbReference>
<dbReference type="EMBL" id="CAADRA010006929">
    <property type="protein sequence ID" value="VFT97408.1"/>
    <property type="molecule type" value="Genomic_DNA"/>
</dbReference>
<keyword evidence="1" id="KW-0433">Leucine-rich repeat</keyword>
<keyword evidence="6" id="KW-1185">Reference proteome</keyword>
<evidence type="ECO:0000256" key="2">
    <source>
        <dbReference type="ARBA" id="ARBA00022737"/>
    </source>
</evidence>
<gene>
    <name evidence="5" type="primary">Aste57867_20728</name>
    <name evidence="4" type="ORF">As57867_020660</name>
    <name evidence="5" type="ORF">ASTE57867_20728</name>
</gene>
<dbReference type="Pfam" id="PF13855">
    <property type="entry name" value="LRR_8"/>
    <property type="match status" value="1"/>
</dbReference>
<dbReference type="InterPro" id="IPR001611">
    <property type="entry name" value="Leu-rich_rpt"/>
</dbReference>
<dbReference type="Proteomes" id="UP000332933">
    <property type="component" value="Unassembled WGS sequence"/>
</dbReference>
<dbReference type="InterPro" id="IPR032675">
    <property type="entry name" value="LRR_dom_sf"/>
</dbReference>
<organism evidence="5 6">
    <name type="scientific">Aphanomyces stellatus</name>
    <dbReference type="NCBI Taxonomy" id="120398"/>
    <lineage>
        <taxon>Eukaryota</taxon>
        <taxon>Sar</taxon>
        <taxon>Stramenopiles</taxon>
        <taxon>Oomycota</taxon>
        <taxon>Saprolegniomycetes</taxon>
        <taxon>Saprolegniales</taxon>
        <taxon>Verrucalvaceae</taxon>
        <taxon>Aphanomyces</taxon>
    </lineage>
</organism>
<reference evidence="5 6" key="1">
    <citation type="submission" date="2019-03" db="EMBL/GenBank/DDBJ databases">
        <authorList>
            <person name="Gaulin E."/>
            <person name="Dumas B."/>
        </authorList>
    </citation>
    <scope>NUCLEOTIDE SEQUENCE [LARGE SCALE GENOMIC DNA]</scope>
    <source>
        <strain evidence="5">CBS 568.67</strain>
    </source>
</reference>
<evidence type="ECO:0000256" key="3">
    <source>
        <dbReference type="SAM" id="SignalP"/>
    </source>
</evidence>
<evidence type="ECO:0000256" key="1">
    <source>
        <dbReference type="ARBA" id="ARBA00022614"/>
    </source>
</evidence>
<reference evidence="4" key="2">
    <citation type="submission" date="2019-06" db="EMBL/GenBank/DDBJ databases">
        <title>Genomics analysis of Aphanomyces spp. identifies a new class of oomycete effector associated with host adaptation.</title>
        <authorList>
            <person name="Gaulin E."/>
        </authorList>
    </citation>
    <scope>NUCLEOTIDE SEQUENCE</scope>
    <source>
        <strain evidence="4">CBS 578.67</strain>
    </source>
</reference>